<dbReference type="OrthoDB" id="9153806at2"/>
<evidence type="ECO:0000313" key="3">
    <source>
        <dbReference type="Proteomes" id="UP000185657"/>
    </source>
</evidence>
<sequence>MARNAHIVGKVNYRGGDGPAIEIRRGPVKVAMSDFDATLSWEDGEVHGSTAIPLEEFDRCVSEGKIRFDDEPAQRDT</sequence>
<dbReference type="RefSeq" id="WP_066096013.1">
    <property type="nucleotide sequence ID" value="NZ_CP017476.1"/>
</dbReference>
<evidence type="ECO:0000313" key="4">
    <source>
        <dbReference type="Proteomes" id="UP000185680"/>
    </source>
</evidence>
<reference evidence="2 3" key="1">
    <citation type="submission" date="2016-02" db="EMBL/GenBank/DDBJ databases">
        <title>Draft genome sequence of Hydrogenophaga sp. LPB0072.</title>
        <authorList>
            <person name="Shin S.-K."/>
            <person name="Yi H."/>
        </authorList>
    </citation>
    <scope>NUCLEOTIDE SEQUENCE [LARGE SCALE GENOMIC DNA]</scope>
    <source>
        <strain evidence="2 3">LPB0072</strain>
    </source>
</reference>
<dbReference type="KEGG" id="hyl:LPB072_21770"/>
<organism evidence="1 4">
    <name type="scientific">Hydrogenophaga crassostreae</name>
    <dbReference type="NCBI Taxonomy" id="1763535"/>
    <lineage>
        <taxon>Bacteria</taxon>
        <taxon>Pseudomonadati</taxon>
        <taxon>Pseudomonadota</taxon>
        <taxon>Betaproteobacteria</taxon>
        <taxon>Burkholderiales</taxon>
        <taxon>Comamonadaceae</taxon>
        <taxon>Hydrogenophaga</taxon>
    </lineage>
</organism>
<proteinExistence type="predicted"/>
<gene>
    <name evidence="1" type="ORF">LPB072_21770</name>
    <name evidence="2" type="ORF">LPB72_21155</name>
</gene>
<dbReference type="EMBL" id="LVWD01000042">
    <property type="protein sequence ID" value="OAD39496.1"/>
    <property type="molecule type" value="Genomic_DNA"/>
</dbReference>
<accession>A0A167GIL7</accession>
<name>A0A167GIL7_9BURK</name>
<evidence type="ECO:0000313" key="1">
    <source>
        <dbReference type="EMBL" id="AOW15044.1"/>
    </source>
</evidence>
<keyword evidence="3" id="KW-1185">Reference proteome</keyword>
<dbReference type="Proteomes" id="UP000185680">
    <property type="component" value="Chromosome"/>
</dbReference>
<dbReference type="Proteomes" id="UP000185657">
    <property type="component" value="Unassembled WGS sequence"/>
</dbReference>
<dbReference type="AlphaFoldDB" id="A0A167GIL7"/>
<dbReference type="EMBL" id="CP017476">
    <property type="protein sequence ID" value="AOW15044.1"/>
    <property type="molecule type" value="Genomic_DNA"/>
</dbReference>
<evidence type="ECO:0000313" key="2">
    <source>
        <dbReference type="EMBL" id="OAD39496.1"/>
    </source>
</evidence>
<reference evidence="1 4" key="2">
    <citation type="submission" date="2016-10" db="EMBL/GenBank/DDBJ databases">
        <title>Hydorgenophaga sp. LPB0072 isolated from gastropod.</title>
        <authorList>
            <person name="Kim E."/>
            <person name="Yi H."/>
        </authorList>
    </citation>
    <scope>NUCLEOTIDE SEQUENCE [LARGE SCALE GENOMIC DNA]</scope>
    <source>
        <strain evidence="1 4">LPB0072</strain>
    </source>
</reference>
<protein>
    <submittedName>
        <fullName evidence="1">Uncharacterized protein</fullName>
    </submittedName>
</protein>